<reference evidence="2" key="1">
    <citation type="submission" date="2020-09" db="EMBL/GenBank/DDBJ databases">
        <title>New species isolated from human feces.</title>
        <authorList>
            <person name="Kitahara M."/>
            <person name="Shigeno Y."/>
            <person name="Shime M."/>
            <person name="Matsumoto Y."/>
            <person name="Nakamura S."/>
            <person name="Motooka D."/>
            <person name="Fukuoka S."/>
            <person name="Nishikawa H."/>
            <person name="Benno Y."/>
        </authorList>
    </citation>
    <scope>NUCLEOTIDE SEQUENCE</scope>
    <source>
        <strain evidence="2">MM59</strain>
    </source>
</reference>
<dbReference type="AlphaFoldDB" id="A0A810Q8E2"/>
<dbReference type="Proteomes" id="UP000679848">
    <property type="component" value="Chromosome"/>
</dbReference>
<evidence type="ECO:0000313" key="2">
    <source>
        <dbReference type="EMBL" id="BCK82905.1"/>
    </source>
</evidence>
<evidence type="ECO:0000313" key="3">
    <source>
        <dbReference type="Proteomes" id="UP000679848"/>
    </source>
</evidence>
<accession>A0A810Q8E2</accession>
<name>A0A810Q8E2_9FIRM</name>
<feature type="signal peptide" evidence="1">
    <location>
        <begin position="1"/>
        <end position="21"/>
    </location>
</feature>
<organism evidence="2 3">
    <name type="scientific">Pusillibacter faecalis</name>
    <dbReference type="NCBI Taxonomy" id="2714358"/>
    <lineage>
        <taxon>Bacteria</taxon>
        <taxon>Bacillati</taxon>
        <taxon>Bacillota</taxon>
        <taxon>Clostridia</taxon>
        <taxon>Eubacteriales</taxon>
        <taxon>Oscillospiraceae</taxon>
        <taxon>Pusillibacter</taxon>
    </lineage>
</organism>
<dbReference type="KEGG" id="pfaa:MM59RIKEN_02240"/>
<keyword evidence="1" id="KW-0732">Signal</keyword>
<dbReference type="PROSITE" id="PS51257">
    <property type="entry name" value="PROKAR_LIPOPROTEIN"/>
    <property type="match status" value="1"/>
</dbReference>
<dbReference type="EMBL" id="AP023420">
    <property type="protein sequence ID" value="BCK82905.1"/>
    <property type="molecule type" value="Genomic_DNA"/>
</dbReference>
<dbReference type="NCBIfam" id="NF047539">
    <property type="entry name" value="XAC2610_fam"/>
    <property type="match status" value="1"/>
</dbReference>
<evidence type="ECO:0000256" key="1">
    <source>
        <dbReference type="SAM" id="SignalP"/>
    </source>
</evidence>
<dbReference type="RefSeq" id="WP_213542497.1">
    <property type="nucleotide sequence ID" value="NZ_AP023420.1"/>
</dbReference>
<evidence type="ECO:0008006" key="4">
    <source>
        <dbReference type="Google" id="ProtNLM"/>
    </source>
</evidence>
<proteinExistence type="predicted"/>
<sequence length="248" mass="27679">MKPFRQEALLLLLLWTLSGCGADGSAQKQVESSAPDALVSSSEKEDHILSTLSATVDEGRTLTLQAIGKQRTDLDEWGVREVRVYDGESLLQTLSVQDAIEAGGIDGIEAGYTSCWSVEEAMTIHDMNFDGYDDLDLFGWSPNNTIPHYYWLWDQETQRYQFAFILQGAEADPESQEIRATVKSFGGDGPEGGFYQTNIYRYVDFGELALVRREVTQIRDGKSLLEVYQVTDGQFHLVETREAPDGTA</sequence>
<gene>
    <name evidence="2" type="ORF">MM59RIKEN_02240</name>
</gene>
<dbReference type="InterPro" id="IPR058087">
    <property type="entry name" value="XAC2610_dom"/>
</dbReference>
<protein>
    <recommendedName>
        <fullName evidence="4">Lipoprotein</fullName>
    </recommendedName>
</protein>
<keyword evidence="3" id="KW-1185">Reference proteome</keyword>
<feature type="chain" id="PRO_5039145224" description="Lipoprotein" evidence="1">
    <location>
        <begin position="22"/>
        <end position="248"/>
    </location>
</feature>